<name>A0A0F9QF83_9ZZZZ</name>
<sequence>MAFIGVALGLAEQWFGEADQAQFIEDEKEWGRDVADRLDERLINAIKRFDDPDNPANREGAILDELWNEMPDQAKADYAEIIGGAEANRATFDAEMAKIDAGHLERIASVMGLIEGQGDQAIIDIAKTFGQAKGKALTDLTAQGLSGSGVGASIGAGFAVGESDALARSREETALIKSQALSGLTGEHLAFGAKAAELGAGFDQNISNLEFGALQNVYNLRLGGGQAYADWLGGRGDRLEDIYSDDFYGRMDWLRETRPEAPLPNQGFAHAAEAALIGIEGGAPGFSQ</sequence>
<dbReference type="AlphaFoldDB" id="A0A0F9QF83"/>
<protein>
    <submittedName>
        <fullName evidence="1">Uncharacterized protein</fullName>
    </submittedName>
</protein>
<proteinExistence type="predicted"/>
<evidence type="ECO:0000313" key="1">
    <source>
        <dbReference type="EMBL" id="KKN11861.1"/>
    </source>
</evidence>
<accession>A0A0F9QF83</accession>
<dbReference type="EMBL" id="LAZR01004092">
    <property type="protein sequence ID" value="KKN11861.1"/>
    <property type="molecule type" value="Genomic_DNA"/>
</dbReference>
<gene>
    <name evidence="1" type="ORF">LCGC14_1022080</name>
</gene>
<comment type="caution">
    <text evidence="1">The sequence shown here is derived from an EMBL/GenBank/DDBJ whole genome shotgun (WGS) entry which is preliminary data.</text>
</comment>
<reference evidence="1" key="1">
    <citation type="journal article" date="2015" name="Nature">
        <title>Complex archaea that bridge the gap between prokaryotes and eukaryotes.</title>
        <authorList>
            <person name="Spang A."/>
            <person name="Saw J.H."/>
            <person name="Jorgensen S.L."/>
            <person name="Zaremba-Niedzwiedzka K."/>
            <person name="Martijn J."/>
            <person name="Lind A.E."/>
            <person name="van Eijk R."/>
            <person name="Schleper C."/>
            <person name="Guy L."/>
            <person name="Ettema T.J."/>
        </authorList>
    </citation>
    <scope>NUCLEOTIDE SEQUENCE</scope>
</reference>
<organism evidence="1">
    <name type="scientific">marine sediment metagenome</name>
    <dbReference type="NCBI Taxonomy" id="412755"/>
    <lineage>
        <taxon>unclassified sequences</taxon>
        <taxon>metagenomes</taxon>
        <taxon>ecological metagenomes</taxon>
    </lineage>
</organism>